<keyword evidence="5" id="KW-0998">Cell outer membrane</keyword>
<keyword evidence="3 6" id="KW-0732">Signal</keyword>
<comment type="subcellular location">
    <subcellularLocation>
        <location evidence="1">Cell outer membrane</location>
    </subcellularLocation>
</comment>
<evidence type="ECO:0000259" key="7">
    <source>
        <dbReference type="Pfam" id="PF07980"/>
    </source>
</evidence>
<protein>
    <submittedName>
        <fullName evidence="9">RagB/SusD family nutrient uptake outer membrane protein</fullName>
    </submittedName>
</protein>
<name>A0A4Q1JJQ7_9BACT</name>
<dbReference type="OrthoDB" id="5694214at2"/>
<sequence length="481" mass="54218">MKKYILTLLFALLIFGCSTDDLLDKLPPYAADLDGAITNAKTAELALIGVYSNLPSEGYYSIYTTAPASFKAGTMRKPDWWTRGNAVYFYERYWPVLSGTSDYDWGYDYELIKNSNFLLNAIEGINDFEGNRKDEIIGELHFLRAVAYERLMLRYTQYWDINSELGLIIRNDLPGLDNVKKERSSVAESYQMIIDELDIAIDNCPDYSTCGQASKVAAQAYKTRVLFQMGNYSDCINMADEVLTHTENALAPDYATVFTDWSSTNEILFGRVFGASDIPDLESRITAFSSGKWGPSSNYITLLGNDPRYNAIIGDTVEVDYRYGLAGKVYKNPTVKKLVNSANDLPIIYMRTAEIYLLKAEAIYRNGGSYDDAYAPIAAIRSRAGADPVPHATQEEIETAICNEWLIEMSFENGHEYFALRRFGVEKLLERNDLLKEALDKAITKGSDAEAQYRKRIEDFRILPIPSSEINGNPVDQNPGY</sequence>
<evidence type="ECO:0000313" key="9">
    <source>
        <dbReference type="EMBL" id="RXQ91489.1"/>
    </source>
</evidence>
<evidence type="ECO:0000313" key="10">
    <source>
        <dbReference type="Proteomes" id="UP000289703"/>
    </source>
</evidence>
<keyword evidence="4" id="KW-0472">Membrane</keyword>
<proteinExistence type="inferred from homology"/>
<evidence type="ECO:0000259" key="8">
    <source>
        <dbReference type="Pfam" id="PF14322"/>
    </source>
</evidence>
<comment type="similarity">
    <text evidence="2">Belongs to the SusD family.</text>
</comment>
<dbReference type="GO" id="GO:0009279">
    <property type="term" value="C:cell outer membrane"/>
    <property type="evidence" value="ECO:0007669"/>
    <property type="project" value="UniProtKB-SubCell"/>
</dbReference>
<dbReference type="Pfam" id="PF14322">
    <property type="entry name" value="SusD-like_3"/>
    <property type="match status" value="1"/>
</dbReference>
<dbReference type="InterPro" id="IPR033985">
    <property type="entry name" value="SusD-like_N"/>
</dbReference>
<feature type="domain" description="SusD-like N-terminal" evidence="8">
    <location>
        <begin position="80"/>
        <end position="225"/>
    </location>
</feature>
<reference evidence="9 10" key="1">
    <citation type="submission" date="2019-01" db="EMBL/GenBank/DDBJ databases">
        <title>Ancylomarina salipaludis sp. nov., isolated from a salt marsh.</title>
        <authorList>
            <person name="Yoon J.-H."/>
        </authorList>
    </citation>
    <scope>NUCLEOTIDE SEQUENCE [LARGE SCALE GENOMIC DNA]</scope>
    <source>
        <strain evidence="9 10">SHSM-M15</strain>
    </source>
</reference>
<dbReference type="RefSeq" id="WP_129254941.1">
    <property type="nucleotide sequence ID" value="NZ_SAXA01000011.1"/>
</dbReference>
<dbReference type="SUPFAM" id="SSF48452">
    <property type="entry name" value="TPR-like"/>
    <property type="match status" value="1"/>
</dbReference>
<dbReference type="EMBL" id="SAXA01000011">
    <property type="protein sequence ID" value="RXQ91489.1"/>
    <property type="molecule type" value="Genomic_DNA"/>
</dbReference>
<dbReference type="InterPro" id="IPR011990">
    <property type="entry name" value="TPR-like_helical_dom_sf"/>
</dbReference>
<accession>A0A4Q1JJQ7</accession>
<keyword evidence="10" id="KW-1185">Reference proteome</keyword>
<gene>
    <name evidence="9" type="ORF">EO244_12115</name>
</gene>
<evidence type="ECO:0000256" key="6">
    <source>
        <dbReference type="SAM" id="SignalP"/>
    </source>
</evidence>
<dbReference type="Proteomes" id="UP000289703">
    <property type="component" value="Unassembled WGS sequence"/>
</dbReference>
<dbReference type="Pfam" id="PF07980">
    <property type="entry name" value="SusD_RagB"/>
    <property type="match status" value="1"/>
</dbReference>
<comment type="caution">
    <text evidence="9">The sequence shown here is derived from an EMBL/GenBank/DDBJ whole genome shotgun (WGS) entry which is preliminary data.</text>
</comment>
<feature type="domain" description="RagB/SusD" evidence="7">
    <location>
        <begin position="321"/>
        <end position="481"/>
    </location>
</feature>
<feature type="chain" id="PRO_5020369744" evidence="6">
    <location>
        <begin position="20"/>
        <end position="481"/>
    </location>
</feature>
<evidence type="ECO:0000256" key="1">
    <source>
        <dbReference type="ARBA" id="ARBA00004442"/>
    </source>
</evidence>
<evidence type="ECO:0000256" key="5">
    <source>
        <dbReference type="ARBA" id="ARBA00023237"/>
    </source>
</evidence>
<evidence type="ECO:0000256" key="3">
    <source>
        <dbReference type="ARBA" id="ARBA00022729"/>
    </source>
</evidence>
<evidence type="ECO:0000256" key="4">
    <source>
        <dbReference type="ARBA" id="ARBA00023136"/>
    </source>
</evidence>
<dbReference type="PROSITE" id="PS51257">
    <property type="entry name" value="PROKAR_LIPOPROTEIN"/>
    <property type="match status" value="1"/>
</dbReference>
<dbReference type="AlphaFoldDB" id="A0A4Q1JJQ7"/>
<dbReference type="Gene3D" id="1.25.40.390">
    <property type="match status" value="1"/>
</dbReference>
<feature type="signal peptide" evidence="6">
    <location>
        <begin position="1"/>
        <end position="19"/>
    </location>
</feature>
<evidence type="ECO:0000256" key="2">
    <source>
        <dbReference type="ARBA" id="ARBA00006275"/>
    </source>
</evidence>
<organism evidence="9 10">
    <name type="scientific">Ancylomarina salipaludis</name>
    <dbReference type="NCBI Taxonomy" id="2501299"/>
    <lineage>
        <taxon>Bacteria</taxon>
        <taxon>Pseudomonadati</taxon>
        <taxon>Bacteroidota</taxon>
        <taxon>Bacteroidia</taxon>
        <taxon>Marinilabiliales</taxon>
        <taxon>Marinifilaceae</taxon>
        <taxon>Ancylomarina</taxon>
    </lineage>
</organism>
<dbReference type="InterPro" id="IPR012944">
    <property type="entry name" value="SusD_RagB_dom"/>
</dbReference>